<reference evidence="3" key="1">
    <citation type="submission" date="2016-10" db="EMBL/GenBank/DDBJ databases">
        <authorList>
            <person name="Varghese N."/>
            <person name="Submissions S."/>
        </authorList>
    </citation>
    <scope>NUCLEOTIDE SEQUENCE [LARGE SCALE GENOMIC DNA]</scope>
    <source>
        <strain evidence="3">DSM 23422</strain>
    </source>
</reference>
<keyword evidence="1" id="KW-0732">Signal</keyword>
<keyword evidence="3" id="KW-1185">Reference proteome</keyword>
<organism evidence="2 3">
    <name type="scientific">Sulfitobacter marinus</name>
    <dbReference type="NCBI Taxonomy" id="394264"/>
    <lineage>
        <taxon>Bacteria</taxon>
        <taxon>Pseudomonadati</taxon>
        <taxon>Pseudomonadota</taxon>
        <taxon>Alphaproteobacteria</taxon>
        <taxon>Rhodobacterales</taxon>
        <taxon>Roseobacteraceae</taxon>
        <taxon>Sulfitobacter</taxon>
    </lineage>
</organism>
<feature type="signal peptide" evidence="1">
    <location>
        <begin position="1"/>
        <end position="22"/>
    </location>
</feature>
<name>A0A1I6SV75_9RHOB</name>
<dbReference type="AlphaFoldDB" id="A0A1I6SV75"/>
<accession>A0A1I6SV75</accession>
<feature type="chain" id="PRO_5011751427" evidence="1">
    <location>
        <begin position="23"/>
        <end position="207"/>
    </location>
</feature>
<dbReference type="Proteomes" id="UP000199239">
    <property type="component" value="Unassembled WGS sequence"/>
</dbReference>
<gene>
    <name evidence="2" type="ORF">SAMN04488040_1889</name>
</gene>
<evidence type="ECO:0000313" key="2">
    <source>
        <dbReference type="EMBL" id="SFS80837.1"/>
    </source>
</evidence>
<proteinExistence type="predicted"/>
<dbReference type="STRING" id="394264.SAMN04488040_1889"/>
<protein>
    <submittedName>
        <fullName evidence="2">Uncharacterized protein</fullName>
    </submittedName>
</protein>
<sequence length="207" mass="23220">MTLSKHLSLSVLLMGLALPGQAADFSDPTWPCVQRKVETLSLGLMWPFPVDPDAMPEDAKTRAEIDDLASHLSLRRVNLDAVRPQVEGFAKAYEGDPKLLGLVFSRAFETLSERRTRIIGGIGDFSLSQIALAKQIDTARSEMDAIMAKAKPDYDRVDALEEQLDWDQIIYTDRQRSIQYICETPVLLERRLFGIAQMLQQVVVDKG</sequence>
<evidence type="ECO:0000313" key="3">
    <source>
        <dbReference type="Proteomes" id="UP000199239"/>
    </source>
</evidence>
<dbReference type="RefSeq" id="WP_093916584.1">
    <property type="nucleotide sequence ID" value="NZ_FPAJ01000003.1"/>
</dbReference>
<dbReference type="EMBL" id="FPAJ01000003">
    <property type="protein sequence ID" value="SFS80837.1"/>
    <property type="molecule type" value="Genomic_DNA"/>
</dbReference>
<dbReference type="OrthoDB" id="6159094at2"/>
<evidence type="ECO:0000256" key="1">
    <source>
        <dbReference type="SAM" id="SignalP"/>
    </source>
</evidence>